<feature type="compositionally biased region" description="Low complexity" evidence="1">
    <location>
        <begin position="235"/>
        <end position="251"/>
    </location>
</feature>
<feature type="region of interest" description="Disordered" evidence="1">
    <location>
        <begin position="282"/>
        <end position="309"/>
    </location>
</feature>
<dbReference type="GO" id="GO:0046872">
    <property type="term" value="F:metal ion binding"/>
    <property type="evidence" value="ECO:0007669"/>
    <property type="project" value="InterPro"/>
</dbReference>
<feature type="domain" description="Manganese/iron superoxide dismutase C-terminal" evidence="2">
    <location>
        <begin position="128"/>
        <end position="184"/>
    </location>
</feature>
<dbReference type="PANTHER" id="PTHR42769">
    <property type="entry name" value="SUPEROXIDE DISMUTASE"/>
    <property type="match status" value="1"/>
</dbReference>
<dbReference type="OrthoDB" id="275227at2759"/>
<dbReference type="Pfam" id="PF02777">
    <property type="entry name" value="Sod_Fe_C"/>
    <property type="match status" value="2"/>
</dbReference>
<feature type="compositionally biased region" description="Low complexity" evidence="1">
    <location>
        <begin position="282"/>
        <end position="296"/>
    </location>
</feature>
<dbReference type="Proteomes" id="UP000765509">
    <property type="component" value="Unassembled WGS sequence"/>
</dbReference>
<gene>
    <name evidence="3" type="ORF">O181_044123</name>
</gene>
<dbReference type="SUPFAM" id="SSF54719">
    <property type="entry name" value="Fe,Mn superoxide dismutase (SOD), C-terminal domain"/>
    <property type="match status" value="1"/>
</dbReference>
<dbReference type="GO" id="GO:0004784">
    <property type="term" value="F:superoxide dismutase activity"/>
    <property type="evidence" value="ECO:0007669"/>
    <property type="project" value="InterPro"/>
</dbReference>
<protein>
    <recommendedName>
        <fullName evidence="2">Manganese/iron superoxide dismutase C-terminal domain-containing protein</fullName>
    </recommendedName>
</protein>
<evidence type="ECO:0000313" key="3">
    <source>
        <dbReference type="EMBL" id="MBW0504408.1"/>
    </source>
</evidence>
<feature type="region of interest" description="Disordered" evidence="1">
    <location>
        <begin position="191"/>
        <end position="267"/>
    </location>
</feature>
<proteinExistence type="predicted"/>
<dbReference type="AlphaFoldDB" id="A0A9Q3DMR8"/>
<dbReference type="InterPro" id="IPR036324">
    <property type="entry name" value="Mn/Fe_SOD_N_sf"/>
</dbReference>
<evidence type="ECO:0000256" key="1">
    <source>
        <dbReference type="SAM" id="MobiDB-lite"/>
    </source>
</evidence>
<dbReference type="PANTHER" id="PTHR42769:SF3">
    <property type="entry name" value="SUPEROXIDE DISMUTASE [FE] 2, CHLOROPLASTIC"/>
    <property type="match status" value="1"/>
</dbReference>
<dbReference type="Gene3D" id="3.55.40.20">
    <property type="entry name" value="Iron/manganese superoxide dismutase, C-terminal domain"/>
    <property type="match status" value="2"/>
</dbReference>
<organism evidence="3 4">
    <name type="scientific">Austropuccinia psidii MF-1</name>
    <dbReference type="NCBI Taxonomy" id="1389203"/>
    <lineage>
        <taxon>Eukaryota</taxon>
        <taxon>Fungi</taxon>
        <taxon>Dikarya</taxon>
        <taxon>Basidiomycota</taxon>
        <taxon>Pucciniomycotina</taxon>
        <taxon>Pucciniomycetes</taxon>
        <taxon>Pucciniales</taxon>
        <taxon>Sphaerophragmiaceae</taxon>
        <taxon>Austropuccinia</taxon>
    </lineage>
</organism>
<keyword evidence="4" id="KW-1185">Reference proteome</keyword>
<name>A0A9Q3DMR8_9BASI</name>
<dbReference type="InterPro" id="IPR036314">
    <property type="entry name" value="SOD_C_sf"/>
</dbReference>
<comment type="caution">
    <text evidence="3">The sequence shown here is derived from an EMBL/GenBank/DDBJ whole genome shotgun (WGS) entry which is preliminary data.</text>
</comment>
<evidence type="ECO:0000259" key="2">
    <source>
        <dbReference type="Pfam" id="PF02777"/>
    </source>
</evidence>
<feature type="compositionally biased region" description="Basic and acidic residues" evidence="1">
    <location>
        <begin position="201"/>
        <end position="214"/>
    </location>
</feature>
<dbReference type="SUPFAM" id="SSF46609">
    <property type="entry name" value="Fe,Mn superoxide dismutase (SOD), N-terminal domain"/>
    <property type="match status" value="1"/>
</dbReference>
<accession>A0A9Q3DMR8</accession>
<feature type="domain" description="Manganese/iron superoxide dismutase C-terminal" evidence="2">
    <location>
        <begin position="297"/>
        <end position="356"/>
    </location>
</feature>
<dbReference type="InterPro" id="IPR019832">
    <property type="entry name" value="Mn/Fe_SOD_C"/>
</dbReference>
<dbReference type="EMBL" id="AVOT02017918">
    <property type="protein sequence ID" value="MBW0504408.1"/>
    <property type="molecule type" value="Genomic_DNA"/>
</dbReference>
<evidence type="ECO:0000313" key="4">
    <source>
        <dbReference type="Proteomes" id="UP000765509"/>
    </source>
</evidence>
<sequence>MIRGLFRLNKPFSFNRSIIRSLHISPPSNSLPFSLEHGLSPFLSSNTLKSLAIDWQDGLLDRLNQHVKDTPVEHSNLFDTIVELSKDRTQVIPFNLASEALNNSFFLHGLKKAENDQVASRPSQSSLLYTNLEETYGSITQFISYFSNAAMGMSTSGYIWLVCDQDGSLGICATYGAGTILVQNREQRGDWPTAISSPRIGLDRFGRPLKKQEPDNLDGSQPMRPIQPSHDLQGSTDSNSRMFSTSSTHSASDSRSDSDALKQTSARPPVSFADSLFIDPASGTSSSSLQSTKTHSIQNRAITRKHTSSSEKFNHLHPLMNLLVAERAYLPDYGIWGKQLYLRNFWKCINWTKVEKAFESKAPQASHQSHSSIWNN</sequence>
<reference evidence="3" key="1">
    <citation type="submission" date="2021-03" db="EMBL/GenBank/DDBJ databases">
        <title>Draft genome sequence of rust myrtle Austropuccinia psidii MF-1, a brazilian biotype.</title>
        <authorList>
            <person name="Quecine M.C."/>
            <person name="Pachon D.M.R."/>
            <person name="Bonatelli M.L."/>
            <person name="Correr F.H."/>
            <person name="Franceschini L.M."/>
            <person name="Leite T.F."/>
            <person name="Margarido G.R.A."/>
            <person name="Almeida C.A."/>
            <person name="Ferrarezi J.A."/>
            <person name="Labate C.A."/>
        </authorList>
    </citation>
    <scope>NUCLEOTIDE SEQUENCE</scope>
    <source>
        <strain evidence="3">MF-1</strain>
    </source>
</reference>